<comment type="caution">
    <text evidence="1">The sequence shown here is derived from an EMBL/GenBank/DDBJ whole genome shotgun (WGS) entry which is preliminary data.</text>
</comment>
<evidence type="ECO:0000313" key="1">
    <source>
        <dbReference type="EMBL" id="KAH8002060.1"/>
    </source>
</evidence>
<gene>
    <name evidence="1" type="ORF">K3G42_020024</name>
</gene>
<reference evidence="1" key="1">
    <citation type="submission" date="2021-08" db="EMBL/GenBank/DDBJ databases">
        <title>The first chromosome-level gecko genome reveals the dynamic sex chromosomes of Neotropical dwarf geckos (Sphaerodactylidae: Sphaerodactylus).</title>
        <authorList>
            <person name="Pinto B.J."/>
            <person name="Keating S.E."/>
            <person name="Gamble T."/>
        </authorList>
    </citation>
    <scope>NUCLEOTIDE SEQUENCE</scope>
    <source>
        <strain evidence="1">TG3544</strain>
    </source>
</reference>
<dbReference type="EMBL" id="CM037621">
    <property type="protein sequence ID" value="KAH8002060.1"/>
    <property type="molecule type" value="Genomic_DNA"/>
</dbReference>
<accession>A0ACB8FA15</accession>
<proteinExistence type="predicted"/>
<dbReference type="Proteomes" id="UP000827872">
    <property type="component" value="Linkage Group LG08"/>
</dbReference>
<evidence type="ECO:0000313" key="2">
    <source>
        <dbReference type="Proteomes" id="UP000827872"/>
    </source>
</evidence>
<organism evidence="1 2">
    <name type="scientific">Sphaerodactylus townsendi</name>
    <dbReference type="NCBI Taxonomy" id="933632"/>
    <lineage>
        <taxon>Eukaryota</taxon>
        <taxon>Metazoa</taxon>
        <taxon>Chordata</taxon>
        <taxon>Craniata</taxon>
        <taxon>Vertebrata</taxon>
        <taxon>Euteleostomi</taxon>
        <taxon>Lepidosauria</taxon>
        <taxon>Squamata</taxon>
        <taxon>Bifurcata</taxon>
        <taxon>Gekkota</taxon>
        <taxon>Sphaerodactylidae</taxon>
        <taxon>Sphaerodactylus</taxon>
    </lineage>
</organism>
<protein>
    <submittedName>
        <fullName evidence="1">Uncharacterized protein</fullName>
    </submittedName>
</protein>
<keyword evidence="2" id="KW-1185">Reference proteome</keyword>
<sequence length="331" mass="37073">MAEPGFQSCQDGSQLHDNTEKMAGDDQGLKWATELIEQKLALEEQEKHCSHPPAKLPEMAQMDSPQLKDEKQRGPISKDVEGLKGQERVRKSSVDLRREIIEVGGTQYLFELRKKPKKKEEKKPEPEPEEITGPVAEEDFLKAAVQGKVHVVEKFLADGGSPDTSDEFRRTALHRASLEGYTEIVEKLLARGATVDFRDRLDATAMHWACRGGHLDVVKLLQEKGASFNVKDKLLSTPLHVATRSGVTEIVEHLINNGADINFRDREGDTALHDAVRLNRYKIIKLLTLHGANMMAKNLAGKTPASLVQLWQKDTRHVLEKQKPDTAEMPS</sequence>
<name>A0ACB8FA15_9SAUR</name>